<gene>
    <name evidence="1" type="ORF">SAMN04489723_106215</name>
</gene>
<organism evidence="1 2">
    <name type="scientific">Algoriphagus aquimarinus</name>
    <dbReference type="NCBI Taxonomy" id="237018"/>
    <lineage>
        <taxon>Bacteria</taxon>
        <taxon>Pseudomonadati</taxon>
        <taxon>Bacteroidota</taxon>
        <taxon>Cytophagia</taxon>
        <taxon>Cytophagales</taxon>
        <taxon>Cyclobacteriaceae</taxon>
        <taxon>Algoriphagus</taxon>
    </lineage>
</organism>
<evidence type="ECO:0000313" key="1">
    <source>
        <dbReference type="EMBL" id="SFB27286.1"/>
    </source>
</evidence>
<reference evidence="1 2" key="1">
    <citation type="submission" date="2016-10" db="EMBL/GenBank/DDBJ databases">
        <authorList>
            <person name="de Groot N.N."/>
        </authorList>
    </citation>
    <scope>NUCLEOTIDE SEQUENCE [LARGE SCALE GENOMIC DNA]</scope>
    <source>
        <strain evidence="1 2">DSM 23399</strain>
    </source>
</reference>
<evidence type="ECO:0008006" key="3">
    <source>
        <dbReference type="Google" id="ProtNLM"/>
    </source>
</evidence>
<sequence length="629" mass="71695">MISKNGRINATSWLPAFASRFTILQFELIPEIVPYSTNRAFFLLCVLLCIRVDLFAQDANDSSKVSITQKALEKGMDFITRSNRDTVLVEKAEEKFLPYAGMIIRNIEVETIGFEFSIYGRQKPIVQKVGRIANNLHTNTREKTIRQHLFIKPNRRLNPYKLGDNERFLRDQPFILESRIIVTPVDGTDSVDLTVITRDIFSIGGSVGGSIPTAPLFKVYDANVDGRAQGFELDILYDLDRSPKTGVGMAYSKSSLIGSLADFMVYYTQLNSGVSQGEEIEYSTGIMLERPLVSPYSKMAGGASWSQNWSRNVRSKPDSSFLDYKYNIMDVWTGYNFGSEKTFKDRRREFLAVRLYDGDFVNQPEQEEVMDERRYHDSKGILAEFSLYQQDFFKTQYVYGFGRTEDIPFGYNLSTTVGYINTISISRPYAGVNFNYKGASKSGSFYELTLNAASYFRSGNWEDGVLQAGGTFYTQAFSIGKYKIRNSASAFYTKLFDRVTNDWLTIQGNTIPGLRVEEVDATKRYSLGFESSLFTPWSLVGFRVAPFTSFYWAKLKCPSCENQYQNFTGISLGMRVRNENLIFGTMEIKGTYIPTDDEGKSKFAFSFRKNLRFRKSDIYVSAPDLINYN</sequence>
<dbReference type="AlphaFoldDB" id="A0A1I0ZQ96"/>
<dbReference type="RefSeq" id="WP_092896967.1">
    <property type="nucleotide sequence ID" value="NZ_FOKK01000006.1"/>
</dbReference>
<dbReference type="STRING" id="237018.SAMN04489723_106215"/>
<proteinExistence type="predicted"/>
<accession>A0A1I0ZQ96</accession>
<keyword evidence="2" id="KW-1185">Reference proteome</keyword>
<dbReference type="OrthoDB" id="609711at2"/>
<evidence type="ECO:0000313" key="2">
    <source>
        <dbReference type="Proteomes" id="UP000198790"/>
    </source>
</evidence>
<name>A0A1I0ZQ96_9BACT</name>
<dbReference type="EMBL" id="FOKK01000006">
    <property type="protein sequence ID" value="SFB27286.1"/>
    <property type="molecule type" value="Genomic_DNA"/>
</dbReference>
<protein>
    <recommendedName>
        <fullName evidence="3">Outer membrane protein assembly factor BamA</fullName>
    </recommendedName>
</protein>
<dbReference type="Proteomes" id="UP000198790">
    <property type="component" value="Unassembled WGS sequence"/>
</dbReference>